<gene>
    <name evidence="4" type="ORF">HG15A2_21020</name>
</gene>
<evidence type="ECO:0000313" key="4">
    <source>
        <dbReference type="EMBL" id="QDS98817.1"/>
    </source>
</evidence>
<dbReference type="InterPro" id="IPR011453">
    <property type="entry name" value="DUF1559"/>
</dbReference>
<feature type="domain" description="DUF1559" evidence="3">
    <location>
        <begin position="43"/>
        <end position="331"/>
    </location>
</feature>
<evidence type="ECO:0000256" key="2">
    <source>
        <dbReference type="SAM" id="Phobius"/>
    </source>
</evidence>
<dbReference type="SUPFAM" id="SSF54523">
    <property type="entry name" value="Pili subunits"/>
    <property type="match status" value="1"/>
</dbReference>
<feature type="region of interest" description="Disordered" evidence="1">
    <location>
        <begin position="348"/>
        <end position="368"/>
    </location>
</feature>
<dbReference type="KEGG" id="amob:HG15A2_21020"/>
<dbReference type="AlphaFoldDB" id="A0A517MVJ6"/>
<organism evidence="4 5">
    <name type="scientific">Adhaeretor mobilis</name>
    <dbReference type="NCBI Taxonomy" id="1930276"/>
    <lineage>
        <taxon>Bacteria</taxon>
        <taxon>Pseudomonadati</taxon>
        <taxon>Planctomycetota</taxon>
        <taxon>Planctomycetia</taxon>
        <taxon>Pirellulales</taxon>
        <taxon>Lacipirellulaceae</taxon>
        <taxon>Adhaeretor</taxon>
    </lineage>
</organism>
<keyword evidence="2" id="KW-0472">Membrane</keyword>
<proteinExistence type="predicted"/>
<feature type="region of interest" description="Disordered" evidence="1">
    <location>
        <begin position="270"/>
        <end position="300"/>
    </location>
</feature>
<protein>
    <recommendedName>
        <fullName evidence="3">DUF1559 domain-containing protein</fullName>
    </recommendedName>
</protein>
<evidence type="ECO:0000256" key="1">
    <source>
        <dbReference type="SAM" id="MobiDB-lite"/>
    </source>
</evidence>
<sequence length="368" mass="39544">MLNNHNLIDRSPRTYRSAFTLVELLVVIAIIGVLVGLLLPAVQAAREAARRSTCLNNFKQVGVALHNFHSAMEHFPPGTEYRVPNAKSSCPFAPDPSSTKGSNFPGFGWGAYLLPYMEQTSIYNLLELEDLPSGQGDGVFLRNNPTDNWFVEAVVLDAFICPSEINTEKWVDMASNAGHFGVDGWDMPLSNMAGVADSRLGHCWLYQPRADGNGVLFNYSKINAGKITDGLSQTFIVGETTSAKGSDAKSVDVWVGSTWVTRGVNDVHHGINSAGSLPGGRDDSIDPLDGDGGNRHDEYNRENGFASWHPGGAHFLFADGSSRFLGEDTDQYVLCAYATRAFQETVSDGTASDSGVCGPPPAPGPGGR</sequence>
<dbReference type="InterPro" id="IPR027558">
    <property type="entry name" value="Pre_pil_HX9DG_C"/>
</dbReference>
<name>A0A517MVJ6_9BACT</name>
<dbReference type="InterPro" id="IPR012902">
    <property type="entry name" value="N_methyl_site"/>
</dbReference>
<dbReference type="InterPro" id="IPR045584">
    <property type="entry name" value="Pilin-like"/>
</dbReference>
<reference evidence="4 5" key="1">
    <citation type="submission" date="2019-02" db="EMBL/GenBank/DDBJ databases">
        <title>Deep-cultivation of Planctomycetes and their phenomic and genomic characterization uncovers novel biology.</title>
        <authorList>
            <person name="Wiegand S."/>
            <person name="Jogler M."/>
            <person name="Boedeker C."/>
            <person name="Pinto D."/>
            <person name="Vollmers J."/>
            <person name="Rivas-Marin E."/>
            <person name="Kohn T."/>
            <person name="Peeters S.H."/>
            <person name="Heuer A."/>
            <person name="Rast P."/>
            <person name="Oberbeckmann S."/>
            <person name="Bunk B."/>
            <person name="Jeske O."/>
            <person name="Meyerdierks A."/>
            <person name="Storesund J.E."/>
            <person name="Kallscheuer N."/>
            <person name="Luecker S."/>
            <person name="Lage O.M."/>
            <person name="Pohl T."/>
            <person name="Merkel B.J."/>
            <person name="Hornburger P."/>
            <person name="Mueller R.-W."/>
            <person name="Bruemmer F."/>
            <person name="Labrenz M."/>
            <person name="Spormann A.M."/>
            <person name="Op den Camp H."/>
            <person name="Overmann J."/>
            <person name="Amann R."/>
            <person name="Jetten M.S.M."/>
            <person name="Mascher T."/>
            <person name="Medema M.H."/>
            <person name="Devos D.P."/>
            <person name="Kaster A.-K."/>
            <person name="Ovreas L."/>
            <person name="Rohde M."/>
            <person name="Galperin M.Y."/>
            <person name="Jogler C."/>
        </authorList>
    </citation>
    <scope>NUCLEOTIDE SEQUENCE [LARGE SCALE GENOMIC DNA]</scope>
    <source>
        <strain evidence="4 5">HG15A2</strain>
    </source>
</reference>
<feature type="transmembrane region" description="Helical" evidence="2">
    <location>
        <begin position="21"/>
        <end position="42"/>
    </location>
</feature>
<dbReference type="NCBIfam" id="TIGR02532">
    <property type="entry name" value="IV_pilin_GFxxxE"/>
    <property type="match status" value="1"/>
</dbReference>
<dbReference type="Pfam" id="PF07596">
    <property type="entry name" value="SBP_bac_10"/>
    <property type="match status" value="1"/>
</dbReference>
<evidence type="ECO:0000259" key="3">
    <source>
        <dbReference type="Pfam" id="PF07596"/>
    </source>
</evidence>
<dbReference type="EMBL" id="CP036263">
    <property type="protein sequence ID" value="QDS98817.1"/>
    <property type="molecule type" value="Genomic_DNA"/>
</dbReference>
<keyword evidence="2" id="KW-0812">Transmembrane</keyword>
<dbReference type="Gene3D" id="3.30.700.10">
    <property type="entry name" value="Glycoprotein, Type 4 Pilin"/>
    <property type="match status" value="1"/>
</dbReference>
<keyword evidence="2" id="KW-1133">Transmembrane helix</keyword>
<dbReference type="PANTHER" id="PTHR30093:SF2">
    <property type="entry name" value="TYPE II SECRETION SYSTEM PROTEIN H"/>
    <property type="match status" value="1"/>
</dbReference>
<dbReference type="Proteomes" id="UP000319852">
    <property type="component" value="Chromosome"/>
</dbReference>
<accession>A0A517MVJ6</accession>
<evidence type="ECO:0000313" key="5">
    <source>
        <dbReference type="Proteomes" id="UP000319852"/>
    </source>
</evidence>
<dbReference type="RefSeq" id="WP_218932460.1">
    <property type="nucleotide sequence ID" value="NZ_CP036263.1"/>
</dbReference>
<keyword evidence="5" id="KW-1185">Reference proteome</keyword>
<feature type="compositionally biased region" description="Pro residues" evidence="1">
    <location>
        <begin position="358"/>
        <end position="368"/>
    </location>
</feature>
<dbReference type="PANTHER" id="PTHR30093">
    <property type="entry name" value="GENERAL SECRETION PATHWAY PROTEIN G"/>
    <property type="match status" value="1"/>
</dbReference>
<dbReference type="NCBIfam" id="TIGR04294">
    <property type="entry name" value="pre_pil_HX9DG"/>
    <property type="match status" value="1"/>
</dbReference>
<dbReference type="Pfam" id="PF07963">
    <property type="entry name" value="N_methyl"/>
    <property type="match status" value="1"/>
</dbReference>